<dbReference type="SUPFAM" id="SSF50998">
    <property type="entry name" value="Quinoprotein alcohol dehydrogenase-like"/>
    <property type="match status" value="1"/>
</dbReference>
<dbReference type="OrthoDB" id="264813at2"/>
<proteinExistence type="predicted"/>
<dbReference type="InterPro" id="IPR038477">
    <property type="entry name" value="ASST_N_sf"/>
</dbReference>
<keyword evidence="3" id="KW-1185">Reference proteome</keyword>
<reference evidence="2 3" key="1">
    <citation type="submission" date="2017-11" db="EMBL/GenBank/DDBJ databases">
        <title>Bacillus camelliae sp. nov., isolated from pu'er tea.</title>
        <authorList>
            <person name="Niu L."/>
        </authorList>
    </citation>
    <scope>NUCLEOTIDE SEQUENCE [LARGE SCALE GENOMIC DNA]</scope>
    <source>
        <strain evidence="2 3">7578-1</strain>
    </source>
</reference>
<dbReference type="GO" id="GO:0004062">
    <property type="term" value="F:aryl sulfotransferase activity"/>
    <property type="evidence" value="ECO:0007669"/>
    <property type="project" value="InterPro"/>
</dbReference>
<dbReference type="InterPro" id="IPR035391">
    <property type="entry name" value="Arylsulfotran_N"/>
</dbReference>
<dbReference type="InterPro" id="IPR053143">
    <property type="entry name" value="Arylsulfate_ST"/>
</dbReference>
<gene>
    <name evidence="2" type="ORF">CWO92_12500</name>
</gene>
<dbReference type="RefSeq" id="WP_101354548.1">
    <property type="nucleotide sequence ID" value="NZ_PIQO01000008.1"/>
</dbReference>
<name>A0A2N3LJX7_9BACI</name>
<dbReference type="Pfam" id="PF05935">
    <property type="entry name" value="Arylsulfotrans"/>
    <property type="match status" value="1"/>
</dbReference>
<sequence>MKKVILSMIGVVVIVLAVNQIFVSKISIEQVKSKLKATVYTSSDNNKKTNIQTGIDTSILNTQKKVESDILSESKGSTLEKPYIKLDPFGNSPLSAIVIFDTPSDSKVSFKVKGKDSSVDIKDTIDKYETHHEIPILGLYPDYKNTVEITSTSKSGEVTSNTITIQTGKLPKYIPAVTIKKADKENMEIVKNGLTFTVPSTKYPIGFDANGDIRWYSSRYNSHVFKLLKNGHLLFLSKDSNSGNAYNRLFEIDFTGKAYNVYKLSQTNSMSETSDIEKTLVHHDAIELPSGNLLLTVSDGGGRYVEDTMIEMDRRTGSIVKTIDLKDILPKSFYENYDNTKRDDGLIDWFHQNALVYDDRDNSIIISGRNQDMVMKLDYKTNKIVWILADPTGWPKEYQKYLIKGVGDNFKYTGGQHAPIILPETAADNNKDTVDLLLFDNNVAVSRGNQSLSEKYSAGSQYRINEKTKTAELVWTYGSERGTSLFSNIIGSNRFMPNTGNRLIDFGWIDSGTKSDIVEVTDEAQPRVVFEAILSDFPTGSWAYRAERFSLYPDNWVFKVSDEE</sequence>
<dbReference type="InterPro" id="IPR010262">
    <property type="entry name" value="Arylsulfotransferase_bact"/>
</dbReference>
<dbReference type="EMBL" id="PIQO01000008">
    <property type="protein sequence ID" value="PKR84843.1"/>
    <property type="molecule type" value="Genomic_DNA"/>
</dbReference>
<protein>
    <submittedName>
        <fullName evidence="2">Aryl-sulfate sulfotransferase</fullName>
    </submittedName>
</protein>
<dbReference type="PANTHER" id="PTHR35340:SF10">
    <property type="entry name" value="CYTOPLASMIC PROTEIN"/>
    <property type="match status" value="1"/>
</dbReference>
<dbReference type="PANTHER" id="PTHR35340">
    <property type="entry name" value="PQQ ENZYME REPEAT PROTEIN-RELATED"/>
    <property type="match status" value="1"/>
</dbReference>
<dbReference type="InterPro" id="IPR011047">
    <property type="entry name" value="Quinoprotein_ADH-like_sf"/>
</dbReference>
<dbReference type="Gene3D" id="2.60.40.3100">
    <property type="entry name" value="Arylsulphate sulphotransferase monomer, N-terminal domain"/>
    <property type="match status" value="1"/>
</dbReference>
<dbReference type="Proteomes" id="UP000233440">
    <property type="component" value="Unassembled WGS sequence"/>
</dbReference>
<organism evidence="2 3">
    <name type="scientific">Heyndrickxia camelliae</name>
    <dbReference type="NCBI Taxonomy" id="1707093"/>
    <lineage>
        <taxon>Bacteria</taxon>
        <taxon>Bacillati</taxon>
        <taxon>Bacillota</taxon>
        <taxon>Bacilli</taxon>
        <taxon>Bacillales</taxon>
        <taxon>Bacillaceae</taxon>
        <taxon>Heyndrickxia</taxon>
    </lineage>
</organism>
<evidence type="ECO:0000313" key="3">
    <source>
        <dbReference type="Proteomes" id="UP000233440"/>
    </source>
</evidence>
<feature type="domain" description="Arylsulfotransferase N-terminal" evidence="1">
    <location>
        <begin position="84"/>
        <end position="168"/>
    </location>
</feature>
<keyword evidence="2" id="KW-0808">Transferase</keyword>
<dbReference type="AlphaFoldDB" id="A0A2N3LJX7"/>
<comment type="caution">
    <text evidence="2">The sequence shown here is derived from an EMBL/GenBank/DDBJ whole genome shotgun (WGS) entry which is preliminary data.</text>
</comment>
<accession>A0A2N3LJX7</accession>
<dbReference type="Pfam" id="PF17425">
    <property type="entry name" value="Arylsulfotran_N"/>
    <property type="match status" value="1"/>
</dbReference>
<evidence type="ECO:0000259" key="1">
    <source>
        <dbReference type="Pfam" id="PF17425"/>
    </source>
</evidence>
<evidence type="ECO:0000313" key="2">
    <source>
        <dbReference type="EMBL" id="PKR84843.1"/>
    </source>
</evidence>